<dbReference type="EMBL" id="KV878599">
    <property type="protein sequence ID" value="OJJ52922.1"/>
    <property type="molecule type" value="Genomic_DNA"/>
</dbReference>
<proteinExistence type="predicted"/>
<dbReference type="Proteomes" id="UP000184356">
    <property type="component" value="Unassembled WGS sequence"/>
</dbReference>
<protein>
    <submittedName>
        <fullName evidence="1">Uncharacterized protein</fullName>
    </submittedName>
</protein>
<dbReference type="VEuPathDB" id="FungiDB:ASPSYDRAFT_95284"/>
<evidence type="ECO:0000313" key="2">
    <source>
        <dbReference type="Proteomes" id="UP000184356"/>
    </source>
</evidence>
<reference evidence="2" key="1">
    <citation type="journal article" date="2017" name="Genome Biol.">
        <title>Comparative genomics reveals high biological diversity and specific adaptations in the industrially and medically important fungal genus Aspergillus.</title>
        <authorList>
            <person name="de Vries R.P."/>
            <person name="Riley R."/>
            <person name="Wiebenga A."/>
            <person name="Aguilar-Osorio G."/>
            <person name="Amillis S."/>
            <person name="Uchima C.A."/>
            <person name="Anderluh G."/>
            <person name="Asadollahi M."/>
            <person name="Askin M."/>
            <person name="Barry K."/>
            <person name="Battaglia E."/>
            <person name="Bayram O."/>
            <person name="Benocci T."/>
            <person name="Braus-Stromeyer S.A."/>
            <person name="Caldana C."/>
            <person name="Canovas D."/>
            <person name="Cerqueira G.C."/>
            <person name="Chen F."/>
            <person name="Chen W."/>
            <person name="Choi C."/>
            <person name="Clum A."/>
            <person name="Dos Santos R.A."/>
            <person name="Damasio A.R."/>
            <person name="Diallinas G."/>
            <person name="Emri T."/>
            <person name="Fekete E."/>
            <person name="Flipphi M."/>
            <person name="Freyberg S."/>
            <person name="Gallo A."/>
            <person name="Gournas C."/>
            <person name="Habgood R."/>
            <person name="Hainaut M."/>
            <person name="Harispe M.L."/>
            <person name="Henrissat B."/>
            <person name="Hilden K.S."/>
            <person name="Hope R."/>
            <person name="Hossain A."/>
            <person name="Karabika E."/>
            <person name="Karaffa L."/>
            <person name="Karanyi Z."/>
            <person name="Krasevec N."/>
            <person name="Kuo A."/>
            <person name="Kusch H."/>
            <person name="LaButti K."/>
            <person name="Lagendijk E.L."/>
            <person name="Lapidus A."/>
            <person name="Levasseur A."/>
            <person name="Lindquist E."/>
            <person name="Lipzen A."/>
            <person name="Logrieco A.F."/>
            <person name="MacCabe A."/>
            <person name="Maekelae M.R."/>
            <person name="Malavazi I."/>
            <person name="Melin P."/>
            <person name="Meyer V."/>
            <person name="Mielnichuk N."/>
            <person name="Miskei M."/>
            <person name="Molnar A.P."/>
            <person name="Mule G."/>
            <person name="Ngan C.Y."/>
            <person name="Orejas M."/>
            <person name="Orosz E."/>
            <person name="Ouedraogo J.P."/>
            <person name="Overkamp K.M."/>
            <person name="Park H.-S."/>
            <person name="Perrone G."/>
            <person name="Piumi F."/>
            <person name="Punt P.J."/>
            <person name="Ram A.F."/>
            <person name="Ramon A."/>
            <person name="Rauscher S."/>
            <person name="Record E."/>
            <person name="Riano-Pachon D.M."/>
            <person name="Robert V."/>
            <person name="Roehrig J."/>
            <person name="Ruller R."/>
            <person name="Salamov A."/>
            <person name="Salih N.S."/>
            <person name="Samson R.A."/>
            <person name="Sandor E."/>
            <person name="Sanguinetti M."/>
            <person name="Schuetze T."/>
            <person name="Sepcic K."/>
            <person name="Shelest E."/>
            <person name="Sherlock G."/>
            <person name="Sophianopoulou V."/>
            <person name="Squina F.M."/>
            <person name="Sun H."/>
            <person name="Susca A."/>
            <person name="Todd R.B."/>
            <person name="Tsang A."/>
            <person name="Unkles S.E."/>
            <person name="van de Wiele N."/>
            <person name="van Rossen-Uffink D."/>
            <person name="Oliveira J.V."/>
            <person name="Vesth T.C."/>
            <person name="Visser J."/>
            <person name="Yu J.-H."/>
            <person name="Zhou M."/>
            <person name="Andersen M.R."/>
            <person name="Archer D.B."/>
            <person name="Baker S.E."/>
            <person name="Benoit I."/>
            <person name="Brakhage A.A."/>
            <person name="Braus G.H."/>
            <person name="Fischer R."/>
            <person name="Frisvad J.C."/>
            <person name="Goldman G.H."/>
            <person name="Houbraken J."/>
            <person name="Oakley B."/>
            <person name="Pocsi I."/>
            <person name="Scazzocchio C."/>
            <person name="Seiboth B."/>
            <person name="vanKuyk P.A."/>
            <person name="Wortman J."/>
            <person name="Dyer P.S."/>
            <person name="Grigoriev I.V."/>
        </authorList>
    </citation>
    <scope>NUCLEOTIDE SEQUENCE [LARGE SCALE GENOMIC DNA]</scope>
    <source>
        <strain evidence="2">CBS 593.65</strain>
    </source>
</reference>
<organism evidence="1 2">
    <name type="scientific">Aspergillus sydowii CBS 593.65</name>
    <dbReference type="NCBI Taxonomy" id="1036612"/>
    <lineage>
        <taxon>Eukaryota</taxon>
        <taxon>Fungi</taxon>
        <taxon>Dikarya</taxon>
        <taxon>Ascomycota</taxon>
        <taxon>Pezizomycotina</taxon>
        <taxon>Eurotiomycetes</taxon>
        <taxon>Eurotiomycetidae</taxon>
        <taxon>Eurotiales</taxon>
        <taxon>Aspergillaceae</taxon>
        <taxon>Aspergillus</taxon>
        <taxon>Aspergillus subgen. Nidulantes</taxon>
    </lineage>
</organism>
<dbReference type="GeneID" id="63769173"/>
<dbReference type="RefSeq" id="XP_040696728.1">
    <property type="nucleotide sequence ID" value="XM_040853100.1"/>
</dbReference>
<gene>
    <name evidence="1" type="ORF">ASPSYDRAFT_95284</name>
</gene>
<sequence length="155" mass="17668">MTYFPSTEIIRTNVAGRLYETYPNLYSKESDYLLRANNGILVSFMAIWEFPWLSRSTLVDAAAVTNITHLPFLSPEDIITEAVFRAPCLPVGILEARVYHALAIALRLSKQGRRLAYSLDQLSILKDDIAYFAILAGGSEIWWREILSVPDQRWD</sequence>
<name>A0A1L9T0D2_9EURO</name>
<evidence type="ECO:0000313" key="1">
    <source>
        <dbReference type="EMBL" id="OJJ52922.1"/>
    </source>
</evidence>
<accession>A0A1L9T0D2</accession>
<dbReference type="AlphaFoldDB" id="A0A1L9T0D2"/>
<keyword evidence="2" id="KW-1185">Reference proteome</keyword>
<dbReference type="OrthoDB" id="10403767at2759"/>